<comment type="cofactor">
    <cofactor evidence="3">
        <name>Mg(2+)</name>
        <dbReference type="ChEBI" id="CHEBI:18420"/>
    </cofactor>
</comment>
<keyword evidence="3" id="KW-0479">Metal-binding</keyword>
<feature type="binding site" evidence="3">
    <location>
        <position position="67"/>
    </location>
    <ligand>
        <name>Mg(2+)</name>
        <dbReference type="ChEBI" id="CHEBI:18420"/>
        <label>1</label>
        <note>catalytic</note>
    </ligand>
</feature>
<evidence type="ECO:0000256" key="1">
    <source>
        <dbReference type="ARBA" id="ARBA00009759"/>
    </source>
</evidence>
<dbReference type="GO" id="GO:0008441">
    <property type="term" value="F:3'(2'),5'-bisphosphate nucleotidase activity"/>
    <property type="evidence" value="ECO:0007669"/>
    <property type="project" value="UniProtKB-EC"/>
</dbReference>
<dbReference type="Pfam" id="PF05733">
    <property type="entry name" value="Tenui_N"/>
    <property type="match status" value="1"/>
</dbReference>
<dbReference type="GO" id="GO:0003723">
    <property type="term" value="F:RNA binding"/>
    <property type="evidence" value="ECO:0007669"/>
    <property type="project" value="InterPro"/>
</dbReference>
<dbReference type="Gene3D" id="3.30.540.10">
    <property type="entry name" value="Fructose-1,6-Bisphosphatase, subunit A, domain 1"/>
    <property type="match status" value="1"/>
</dbReference>
<keyword evidence="4" id="KW-0732">Signal</keyword>
<evidence type="ECO:0000313" key="5">
    <source>
        <dbReference type="EMBL" id="JAV89335.1"/>
    </source>
</evidence>
<dbReference type="SUPFAM" id="SSF56655">
    <property type="entry name" value="Carbohydrate phosphatase"/>
    <property type="match status" value="1"/>
</dbReference>
<dbReference type="Pfam" id="PF00459">
    <property type="entry name" value="Inositol_P"/>
    <property type="match status" value="1"/>
</dbReference>
<accession>A0A1Y1MY71</accession>
<evidence type="ECO:0000256" key="3">
    <source>
        <dbReference type="PIRSR" id="PIRSR600760-2"/>
    </source>
</evidence>
<dbReference type="EMBL" id="GEZM01020178">
    <property type="protein sequence ID" value="JAV89335.1"/>
    <property type="molecule type" value="Transcribed_RNA"/>
</dbReference>
<sequence length="553" mass="61710">MANSVPLVLRLLASSVTAARGAGNIVREIVSRGGDQNNELTEEKRSMQRCLRASLCQQYPNLNIVWEEEGSNDETPTELIVTECDDHILSQQCPAEYVDVTSEDLVLWIDAEYTDHATVFVGISMNGKAIGGVIHQPCYNYVDVENPTLTGRTLWGLVHLGTGGFHTKELPSGTVTLTITEVQHNDLLTTVLDAFQPDEVLRSTGVGHNVMLLLEGKAHVYVFPSKECNKRSICAPDAVITAMGGKLTDIHGDTYEYCTNMEHTNVCGILATGKGIDHSSFVGKVPQDVRDALTIAKPNLDLLLDFEKCMEYMKSPEFKEFMESVKFVGFDPVKVKDSLMAIPGFTYEDMCACSYFFLSKGTNLTRILQKLNPSRKRELQGLISKYNLVSKINSPAAVTLARVAGCFPLAVLENLKKYREDRMPRPVTQDYFLSFSRVRFPRILMCNAIASLIPNEPFSTVTQSDLDKIIALITIYSAVESTFLNREHRDKSKPELYCIADTYVQLAYKSSIKSEEERQALVIYGQFAGVIDNCVLNPEISRLHDDLITHFKD</sequence>
<proteinExistence type="inferred from homology"/>
<dbReference type="InterPro" id="IPR050725">
    <property type="entry name" value="CysQ/Inositol_MonoPase"/>
</dbReference>
<dbReference type="AlphaFoldDB" id="A0A1Y1MY71"/>
<dbReference type="PANTHER" id="PTHR43028:SF5">
    <property type="entry name" value="3'(2'),5'-BISPHOSPHATE NUCLEOTIDASE 1"/>
    <property type="match status" value="1"/>
</dbReference>
<evidence type="ECO:0000256" key="4">
    <source>
        <dbReference type="SAM" id="SignalP"/>
    </source>
</evidence>
<dbReference type="InterPro" id="IPR009522">
    <property type="entry name" value="Capsid_Phlebovir/Tenuivir"/>
</dbReference>
<dbReference type="PANTHER" id="PTHR43028">
    <property type="entry name" value="3'(2'),5'-BISPHOSPHATE NUCLEOTIDASE 1"/>
    <property type="match status" value="1"/>
</dbReference>
<feature type="chain" id="PRO_5012937369" description="3'(2'),5'-bisphosphate nucleotidase" evidence="4">
    <location>
        <begin position="22"/>
        <end position="553"/>
    </location>
</feature>
<feature type="signal peptide" evidence="4">
    <location>
        <begin position="1"/>
        <end position="21"/>
    </location>
</feature>
<feature type="binding site" evidence="3">
    <location>
        <position position="110"/>
    </location>
    <ligand>
        <name>Mg(2+)</name>
        <dbReference type="ChEBI" id="CHEBI:18420"/>
        <label>1</label>
        <note>catalytic</note>
    </ligand>
</feature>
<name>A0A1Y1MY71_PHOPY</name>
<protein>
    <recommendedName>
        <fullName evidence="2">3'(2'),5'-bisphosphate nucleotidase</fullName>
        <ecNumber evidence="2">3.1.3.7</ecNumber>
    </recommendedName>
</protein>
<keyword evidence="3" id="KW-0460">Magnesium</keyword>
<dbReference type="GO" id="GO:0046872">
    <property type="term" value="F:metal ion binding"/>
    <property type="evidence" value="ECO:0007669"/>
    <property type="project" value="UniProtKB-KW"/>
</dbReference>
<organism evidence="5">
    <name type="scientific">Photinus pyralis</name>
    <name type="common">Common eastern firefly</name>
    <name type="synonym">Lampyris pyralis</name>
    <dbReference type="NCBI Taxonomy" id="7054"/>
    <lineage>
        <taxon>Eukaryota</taxon>
        <taxon>Metazoa</taxon>
        <taxon>Ecdysozoa</taxon>
        <taxon>Arthropoda</taxon>
        <taxon>Hexapoda</taxon>
        <taxon>Insecta</taxon>
        <taxon>Pterygota</taxon>
        <taxon>Neoptera</taxon>
        <taxon>Endopterygota</taxon>
        <taxon>Coleoptera</taxon>
        <taxon>Polyphaga</taxon>
        <taxon>Elateriformia</taxon>
        <taxon>Elateroidea</taxon>
        <taxon>Lampyridae</taxon>
        <taxon>Lampyrinae</taxon>
        <taxon>Photinus</taxon>
    </lineage>
</organism>
<evidence type="ECO:0000256" key="2">
    <source>
        <dbReference type="ARBA" id="ARBA00012633"/>
    </source>
</evidence>
<dbReference type="Gene3D" id="3.40.190.80">
    <property type="match status" value="1"/>
</dbReference>
<dbReference type="EC" id="3.1.3.7" evidence="2"/>
<comment type="similarity">
    <text evidence="1">Belongs to the inositol monophosphatase superfamily.</text>
</comment>
<reference evidence="5" key="1">
    <citation type="journal article" date="2016" name="Sci. Rep.">
        <title>Molecular characterization of firefly nuptial gifts: a multi-omics approach sheds light on postcopulatory sexual selection.</title>
        <authorList>
            <person name="Al-Wathiqui N."/>
            <person name="Fallon T.R."/>
            <person name="South A."/>
            <person name="Weng J.K."/>
            <person name="Lewis S.M."/>
        </authorList>
    </citation>
    <scope>NUCLEOTIDE SEQUENCE</scope>
</reference>
<dbReference type="InterPro" id="IPR000760">
    <property type="entry name" value="Inositol_monophosphatase-like"/>
</dbReference>